<dbReference type="AlphaFoldDB" id="A0A1H8D4E0"/>
<keyword evidence="5 8" id="KW-1133">Transmembrane helix</keyword>
<dbReference type="GO" id="GO:0005886">
    <property type="term" value="C:plasma membrane"/>
    <property type="evidence" value="ECO:0007669"/>
    <property type="project" value="UniProtKB-SubCell"/>
</dbReference>
<gene>
    <name evidence="9" type="ORF">SAMN05192533_10872</name>
</gene>
<keyword evidence="4 7" id="KW-0812">Transmembrane</keyword>
<protein>
    <submittedName>
        <fullName evidence="9">Multidrug resistance protein EbrA</fullName>
    </submittedName>
</protein>
<comment type="subcellular location">
    <subcellularLocation>
        <location evidence="1 7">Cell membrane</location>
        <topology evidence="1 7">Multi-pass membrane protein</topology>
    </subcellularLocation>
</comment>
<dbReference type="PANTHER" id="PTHR30561">
    <property type="entry name" value="SMR FAMILY PROTON-DEPENDENT DRUG EFFLUX TRANSPORTER SUGE"/>
    <property type="match status" value="1"/>
</dbReference>
<dbReference type="Proteomes" id="UP000198553">
    <property type="component" value="Unassembled WGS sequence"/>
</dbReference>
<dbReference type="FunFam" id="1.10.3730.20:FF:000001">
    <property type="entry name" value="Quaternary ammonium compound resistance transporter SugE"/>
    <property type="match status" value="1"/>
</dbReference>
<dbReference type="STRING" id="930146.SAMN05192533_10872"/>
<evidence type="ECO:0000256" key="3">
    <source>
        <dbReference type="ARBA" id="ARBA00022475"/>
    </source>
</evidence>
<evidence type="ECO:0000313" key="9">
    <source>
        <dbReference type="EMBL" id="SEN02056.1"/>
    </source>
</evidence>
<keyword evidence="6 8" id="KW-0472">Membrane</keyword>
<dbReference type="PANTHER" id="PTHR30561:SF1">
    <property type="entry name" value="MULTIDRUG TRANSPORTER EMRE"/>
    <property type="match status" value="1"/>
</dbReference>
<dbReference type="InterPro" id="IPR037185">
    <property type="entry name" value="EmrE-like"/>
</dbReference>
<keyword evidence="2" id="KW-0813">Transport</keyword>
<dbReference type="Pfam" id="PF00893">
    <property type="entry name" value="Multi_Drug_Res"/>
    <property type="match status" value="1"/>
</dbReference>
<evidence type="ECO:0000256" key="5">
    <source>
        <dbReference type="ARBA" id="ARBA00022989"/>
    </source>
</evidence>
<feature type="transmembrane region" description="Helical" evidence="8">
    <location>
        <begin position="85"/>
        <end position="103"/>
    </location>
</feature>
<evidence type="ECO:0000256" key="1">
    <source>
        <dbReference type="ARBA" id="ARBA00004651"/>
    </source>
</evidence>
<feature type="transmembrane region" description="Helical" evidence="8">
    <location>
        <begin position="58"/>
        <end position="79"/>
    </location>
</feature>
<proteinExistence type="inferred from homology"/>
<sequence length="107" mass="11411">MSAYLLLAVSIVSEVFATSMLKVANGFKNLLPTLAVIVGYGVSFYLLSISLKTIPIGIAYAIWAGVATALTALVGMIVYKEKFNRKKLTGFIFILSGVILLNVNGGH</sequence>
<evidence type="ECO:0000256" key="4">
    <source>
        <dbReference type="ARBA" id="ARBA00022692"/>
    </source>
</evidence>
<dbReference type="InterPro" id="IPR000390">
    <property type="entry name" value="Small_drug/metabolite_transptr"/>
</dbReference>
<evidence type="ECO:0000256" key="8">
    <source>
        <dbReference type="SAM" id="Phobius"/>
    </source>
</evidence>
<comment type="similarity">
    <text evidence="7">Belongs to the drug/metabolite transporter (DMT) superfamily. Small multidrug resistance (SMR) (TC 2.A.7.1) family.</text>
</comment>
<name>A0A1H8D4E0_9BACI</name>
<dbReference type="OrthoDB" id="21828at2"/>
<dbReference type="Gene3D" id="1.10.3730.20">
    <property type="match status" value="1"/>
</dbReference>
<evidence type="ECO:0000256" key="2">
    <source>
        <dbReference type="ARBA" id="ARBA00022448"/>
    </source>
</evidence>
<dbReference type="SUPFAM" id="SSF103481">
    <property type="entry name" value="Multidrug resistance efflux transporter EmrE"/>
    <property type="match status" value="1"/>
</dbReference>
<organism evidence="9 10">
    <name type="scientific">Mesobacillus persicus</name>
    <dbReference type="NCBI Taxonomy" id="930146"/>
    <lineage>
        <taxon>Bacteria</taxon>
        <taxon>Bacillati</taxon>
        <taxon>Bacillota</taxon>
        <taxon>Bacilli</taxon>
        <taxon>Bacillales</taxon>
        <taxon>Bacillaceae</taxon>
        <taxon>Mesobacillus</taxon>
    </lineage>
</organism>
<accession>A0A1H8D4E0</accession>
<keyword evidence="10" id="KW-1185">Reference proteome</keyword>
<evidence type="ECO:0000313" key="10">
    <source>
        <dbReference type="Proteomes" id="UP000198553"/>
    </source>
</evidence>
<dbReference type="InterPro" id="IPR045324">
    <property type="entry name" value="Small_multidrug_res"/>
</dbReference>
<dbReference type="RefSeq" id="WP_090745830.1">
    <property type="nucleotide sequence ID" value="NZ_FOBW01000008.1"/>
</dbReference>
<evidence type="ECO:0000256" key="7">
    <source>
        <dbReference type="RuleBase" id="RU003942"/>
    </source>
</evidence>
<reference evidence="10" key="1">
    <citation type="submission" date="2016-10" db="EMBL/GenBank/DDBJ databases">
        <authorList>
            <person name="Varghese N."/>
            <person name="Submissions S."/>
        </authorList>
    </citation>
    <scope>NUCLEOTIDE SEQUENCE [LARGE SCALE GENOMIC DNA]</scope>
    <source>
        <strain evidence="10">B48,IBRC-M 10115,DSM 25386,CECT 8001</strain>
    </source>
</reference>
<feature type="transmembrane region" description="Helical" evidence="8">
    <location>
        <begin position="33"/>
        <end position="51"/>
    </location>
</feature>
<dbReference type="EMBL" id="FOBW01000008">
    <property type="protein sequence ID" value="SEN02056.1"/>
    <property type="molecule type" value="Genomic_DNA"/>
</dbReference>
<dbReference type="GO" id="GO:0022857">
    <property type="term" value="F:transmembrane transporter activity"/>
    <property type="evidence" value="ECO:0007669"/>
    <property type="project" value="InterPro"/>
</dbReference>
<evidence type="ECO:0000256" key="6">
    <source>
        <dbReference type="ARBA" id="ARBA00023136"/>
    </source>
</evidence>
<keyword evidence="3" id="KW-1003">Cell membrane</keyword>